<accession>A0A6G1BK16</accession>
<protein>
    <submittedName>
        <fullName evidence="2">Uncharacterized protein</fullName>
    </submittedName>
</protein>
<dbReference type="Proteomes" id="UP000479710">
    <property type="component" value="Unassembled WGS sequence"/>
</dbReference>
<evidence type="ECO:0000313" key="2">
    <source>
        <dbReference type="EMBL" id="KAF0887763.1"/>
    </source>
</evidence>
<organism evidence="2 3">
    <name type="scientific">Oryza meyeriana var. granulata</name>
    <dbReference type="NCBI Taxonomy" id="110450"/>
    <lineage>
        <taxon>Eukaryota</taxon>
        <taxon>Viridiplantae</taxon>
        <taxon>Streptophyta</taxon>
        <taxon>Embryophyta</taxon>
        <taxon>Tracheophyta</taxon>
        <taxon>Spermatophyta</taxon>
        <taxon>Magnoliopsida</taxon>
        <taxon>Liliopsida</taxon>
        <taxon>Poales</taxon>
        <taxon>Poaceae</taxon>
        <taxon>BOP clade</taxon>
        <taxon>Oryzoideae</taxon>
        <taxon>Oryzeae</taxon>
        <taxon>Oryzinae</taxon>
        <taxon>Oryza</taxon>
        <taxon>Oryza meyeriana</taxon>
    </lineage>
</organism>
<evidence type="ECO:0000313" key="3">
    <source>
        <dbReference type="Proteomes" id="UP000479710"/>
    </source>
</evidence>
<dbReference type="AlphaFoldDB" id="A0A6G1BK16"/>
<comment type="caution">
    <text evidence="2">The sequence shown here is derived from an EMBL/GenBank/DDBJ whole genome shotgun (WGS) entry which is preliminary data.</text>
</comment>
<proteinExistence type="predicted"/>
<reference evidence="2 3" key="1">
    <citation type="submission" date="2019-11" db="EMBL/GenBank/DDBJ databases">
        <title>Whole genome sequence of Oryza granulata.</title>
        <authorList>
            <person name="Li W."/>
        </authorList>
    </citation>
    <scope>NUCLEOTIDE SEQUENCE [LARGE SCALE GENOMIC DNA]</scope>
    <source>
        <strain evidence="3">cv. Menghai</strain>
        <tissue evidence="2">Leaf</tissue>
    </source>
</reference>
<name>A0A6G1BK16_9ORYZ</name>
<keyword evidence="3" id="KW-1185">Reference proteome</keyword>
<evidence type="ECO:0000256" key="1">
    <source>
        <dbReference type="SAM" id="MobiDB-lite"/>
    </source>
</evidence>
<dbReference type="EMBL" id="SPHZ02000012">
    <property type="protein sequence ID" value="KAF0887763.1"/>
    <property type="molecule type" value="Genomic_DNA"/>
</dbReference>
<sequence length="79" mass="8286">MAVATRPRIAPPQPRVLRPRQPNSSPCWYGRNVRRRISSASARLAAYRRSCADLLLPLAAADGEGFLILGASGGGGGVG</sequence>
<feature type="region of interest" description="Disordered" evidence="1">
    <location>
        <begin position="1"/>
        <end position="24"/>
    </location>
</feature>
<gene>
    <name evidence="2" type="ORF">E2562_003996</name>
</gene>